<accession>A0A0D0FZY1</accession>
<dbReference type="OrthoDB" id="5485224at2"/>
<name>A0A0D0FZY1_9SPHI</name>
<dbReference type="AlphaFoldDB" id="A0A0D0FZY1"/>
<protein>
    <submittedName>
        <fullName evidence="3">Uncharacterized protein</fullName>
    </submittedName>
</protein>
<feature type="chain" id="PRO_5002227163" evidence="2">
    <location>
        <begin position="28"/>
        <end position="373"/>
    </location>
</feature>
<dbReference type="Proteomes" id="UP000032049">
    <property type="component" value="Unassembled WGS sequence"/>
</dbReference>
<proteinExistence type="predicted"/>
<keyword evidence="4" id="KW-1185">Reference proteome</keyword>
<dbReference type="RefSeq" id="WP_041879207.1">
    <property type="nucleotide sequence ID" value="NZ_JXRA01000023.1"/>
</dbReference>
<feature type="compositionally biased region" description="Polar residues" evidence="1">
    <location>
        <begin position="249"/>
        <end position="260"/>
    </location>
</feature>
<gene>
    <name evidence="3" type="ORF">TH53_05285</name>
</gene>
<dbReference type="STRING" id="1503925.TH53_05285"/>
<sequence>MKNMIKLPAALLGLMLLFGCTTQQSLAQGEYDNISLQSFYDELSPYGTWIQDPQYGNVWRPDVDQGDFRPYYTDGRWAMTEYGNTWVSDYDWGWAPFHYGRWVNNRFNQWVWIPDTVWGPAWVSWRSGGGYYGWAPLGPGINININIGGGGYNPPSNWWNFIPQRSIYSNYYPRYSSNNVTIINRTTIINNTYGRGGRNTYYTGPRSEEVRRATNRDVRVYNISRTDRPGRTSITNNNISIYNPRSGRGDSNSSRTGNTERSGRGDINTSGRGDINTSRSGNSGRTARGDINTTGRGDVNPARVGNGDRLGRGDINNSSRTGNDVPRNTGQADRTRGGRGDYVDQQQQQRQQQDMQRQQRDAQQQQQQQQQRQ</sequence>
<feature type="signal peptide" evidence="2">
    <location>
        <begin position="1"/>
        <end position="27"/>
    </location>
</feature>
<feature type="non-terminal residue" evidence="3">
    <location>
        <position position="373"/>
    </location>
</feature>
<feature type="region of interest" description="Disordered" evidence="1">
    <location>
        <begin position="222"/>
        <end position="373"/>
    </location>
</feature>
<dbReference type="PROSITE" id="PS51257">
    <property type="entry name" value="PROKAR_LIPOPROTEIN"/>
    <property type="match status" value="1"/>
</dbReference>
<feature type="compositionally biased region" description="Low complexity" evidence="1">
    <location>
        <begin position="344"/>
        <end position="373"/>
    </location>
</feature>
<evidence type="ECO:0000313" key="4">
    <source>
        <dbReference type="Proteomes" id="UP000032049"/>
    </source>
</evidence>
<dbReference type="InterPro" id="IPR046535">
    <property type="entry name" value="DUF6600"/>
</dbReference>
<evidence type="ECO:0000256" key="2">
    <source>
        <dbReference type="SAM" id="SignalP"/>
    </source>
</evidence>
<evidence type="ECO:0000313" key="3">
    <source>
        <dbReference type="EMBL" id="KIO78119.1"/>
    </source>
</evidence>
<comment type="caution">
    <text evidence="3">The sequence shown here is derived from an EMBL/GenBank/DDBJ whole genome shotgun (WGS) entry which is preliminary data.</text>
</comment>
<dbReference type="EMBL" id="JXRA01000023">
    <property type="protein sequence ID" value="KIO78119.1"/>
    <property type="molecule type" value="Genomic_DNA"/>
</dbReference>
<keyword evidence="2" id="KW-0732">Signal</keyword>
<organism evidence="3 4">
    <name type="scientific">Pedobacter lusitanus</name>
    <dbReference type="NCBI Taxonomy" id="1503925"/>
    <lineage>
        <taxon>Bacteria</taxon>
        <taxon>Pseudomonadati</taxon>
        <taxon>Bacteroidota</taxon>
        <taxon>Sphingobacteriia</taxon>
        <taxon>Sphingobacteriales</taxon>
        <taxon>Sphingobacteriaceae</taxon>
        <taxon>Pedobacter</taxon>
    </lineage>
</organism>
<feature type="compositionally biased region" description="Basic and acidic residues" evidence="1">
    <location>
        <begin position="333"/>
        <end position="342"/>
    </location>
</feature>
<dbReference type="Pfam" id="PF20245">
    <property type="entry name" value="DUF6600"/>
    <property type="match status" value="1"/>
</dbReference>
<feature type="compositionally biased region" description="Polar residues" evidence="1">
    <location>
        <begin position="315"/>
        <end position="332"/>
    </location>
</feature>
<evidence type="ECO:0000256" key="1">
    <source>
        <dbReference type="SAM" id="MobiDB-lite"/>
    </source>
</evidence>
<feature type="compositionally biased region" description="Polar residues" evidence="1">
    <location>
        <begin position="267"/>
        <end position="295"/>
    </location>
</feature>
<reference evidence="3 4" key="1">
    <citation type="submission" date="2015-01" db="EMBL/GenBank/DDBJ databases">
        <title>Draft genome sequence of Pedobacter sp. NL19 isolated from sludge of an effluent treatment pond in an abandoned uranium mine.</title>
        <authorList>
            <person name="Santos T."/>
            <person name="Caetano T."/>
            <person name="Covas C."/>
            <person name="Cruz A."/>
            <person name="Mendo S."/>
        </authorList>
    </citation>
    <scope>NUCLEOTIDE SEQUENCE [LARGE SCALE GENOMIC DNA]</scope>
    <source>
        <strain evidence="3 4">NL19</strain>
    </source>
</reference>
<feature type="compositionally biased region" description="Low complexity" evidence="1">
    <location>
        <begin position="232"/>
        <end position="241"/>
    </location>
</feature>